<dbReference type="SUPFAM" id="SSF51679">
    <property type="entry name" value="Bacterial luciferase-like"/>
    <property type="match status" value="1"/>
</dbReference>
<dbReference type="RefSeq" id="WP_230000596.1">
    <property type="nucleotide sequence ID" value="NZ_JAJJMN010000002.1"/>
</dbReference>
<evidence type="ECO:0000256" key="2">
    <source>
        <dbReference type="ARBA" id="ARBA00022553"/>
    </source>
</evidence>
<evidence type="ECO:0000256" key="3">
    <source>
        <dbReference type="ARBA" id="ARBA00022737"/>
    </source>
</evidence>
<dbReference type="Proteomes" id="UP001430700">
    <property type="component" value="Unassembled WGS sequence"/>
</dbReference>
<feature type="non-terminal residue" evidence="5">
    <location>
        <position position="1"/>
    </location>
</feature>
<dbReference type="InterPro" id="IPR025110">
    <property type="entry name" value="AMP-bd_C"/>
</dbReference>
<dbReference type="InterPro" id="IPR024011">
    <property type="entry name" value="Biosynth_lucif-like_mOase_dom"/>
</dbReference>
<feature type="domain" description="Carrier" evidence="4">
    <location>
        <begin position="1432"/>
        <end position="1507"/>
    </location>
</feature>
<name>A0ABS8M5R0_9FLAO</name>
<dbReference type="PANTHER" id="PTHR45527:SF1">
    <property type="entry name" value="FATTY ACID SYNTHASE"/>
    <property type="match status" value="1"/>
</dbReference>
<accession>A0ABS8M5R0</accession>
<dbReference type="InterPro" id="IPR023213">
    <property type="entry name" value="CAT-like_dom_sf"/>
</dbReference>
<reference evidence="5" key="1">
    <citation type="submission" date="2021-11" db="EMBL/GenBank/DDBJ databases">
        <title>Description of novel Flavobacterium species.</title>
        <authorList>
            <person name="Saticioglu I.B."/>
            <person name="Ay H."/>
            <person name="Altun S."/>
            <person name="Duman M."/>
        </authorList>
    </citation>
    <scope>NUCLEOTIDE SEQUENCE</scope>
    <source>
        <strain evidence="5">F-126</strain>
    </source>
</reference>
<dbReference type="Gene3D" id="3.30.300.30">
    <property type="match status" value="1"/>
</dbReference>
<dbReference type="InterPro" id="IPR020845">
    <property type="entry name" value="AMP-binding_CS"/>
</dbReference>
<dbReference type="NCBIfam" id="TIGR04020">
    <property type="entry name" value="seco_metab_LLM"/>
    <property type="match status" value="1"/>
</dbReference>
<dbReference type="Pfam" id="PF00501">
    <property type="entry name" value="AMP-binding"/>
    <property type="match status" value="2"/>
</dbReference>
<dbReference type="InterPro" id="IPR009081">
    <property type="entry name" value="PP-bd_ACP"/>
</dbReference>
<organism evidence="5 6">
    <name type="scientific">Flavobacterium lipolyticum</name>
    <dbReference type="NCBI Taxonomy" id="2893754"/>
    <lineage>
        <taxon>Bacteria</taxon>
        <taxon>Pseudomonadati</taxon>
        <taxon>Bacteroidota</taxon>
        <taxon>Flavobacteriia</taxon>
        <taxon>Flavobacteriales</taxon>
        <taxon>Flavobacteriaceae</taxon>
        <taxon>Flavobacterium</taxon>
    </lineage>
</organism>
<dbReference type="Pfam" id="PF00550">
    <property type="entry name" value="PP-binding"/>
    <property type="match status" value="1"/>
</dbReference>
<dbReference type="InterPro" id="IPR036736">
    <property type="entry name" value="ACP-like_sf"/>
</dbReference>
<evidence type="ECO:0000313" key="5">
    <source>
        <dbReference type="EMBL" id="MCC9019506.1"/>
    </source>
</evidence>
<gene>
    <name evidence="5" type="ORF">LNQ34_17165</name>
</gene>
<proteinExistence type="predicted"/>
<evidence type="ECO:0000259" key="4">
    <source>
        <dbReference type="PROSITE" id="PS50075"/>
    </source>
</evidence>
<dbReference type="Pfam" id="PF00668">
    <property type="entry name" value="Condensation"/>
    <property type="match status" value="1"/>
</dbReference>
<dbReference type="SMART" id="SM00823">
    <property type="entry name" value="PKS_PP"/>
    <property type="match status" value="1"/>
</dbReference>
<dbReference type="PROSITE" id="PS00455">
    <property type="entry name" value="AMP_BINDING"/>
    <property type="match status" value="1"/>
</dbReference>
<dbReference type="Gene3D" id="3.20.20.30">
    <property type="entry name" value="Luciferase-like domain"/>
    <property type="match status" value="1"/>
</dbReference>
<dbReference type="InterPro" id="IPR011251">
    <property type="entry name" value="Luciferase-like_dom"/>
</dbReference>
<dbReference type="InterPro" id="IPR000873">
    <property type="entry name" value="AMP-dep_synth/lig_dom"/>
</dbReference>
<keyword evidence="3" id="KW-0677">Repeat</keyword>
<keyword evidence="2" id="KW-0597">Phosphoprotein</keyword>
<dbReference type="InterPro" id="IPR010060">
    <property type="entry name" value="NRPS_synth"/>
</dbReference>
<dbReference type="PANTHER" id="PTHR45527">
    <property type="entry name" value="NONRIBOSOMAL PEPTIDE SYNTHETASE"/>
    <property type="match status" value="1"/>
</dbReference>
<dbReference type="SUPFAM" id="SSF56801">
    <property type="entry name" value="Acetyl-CoA synthetase-like"/>
    <property type="match status" value="2"/>
</dbReference>
<dbReference type="PROSITE" id="PS50075">
    <property type="entry name" value="CARRIER"/>
    <property type="match status" value="1"/>
</dbReference>
<protein>
    <submittedName>
        <fullName evidence="5">LLM class flavin-dependent oxidoreductase</fullName>
    </submittedName>
</protein>
<dbReference type="Gene3D" id="3.30.559.30">
    <property type="entry name" value="Nonribosomal peptide synthetase, condensation domain"/>
    <property type="match status" value="2"/>
</dbReference>
<dbReference type="SUPFAM" id="SSF47336">
    <property type="entry name" value="ACP-like"/>
    <property type="match status" value="1"/>
</dbReference>
<dbReference type="Gene3D" id="1.10.1200.10">
    <property type="entry name" value="ACP-like"/>
    <property type="match status" value="1"/>
</dbReference>
<dbReference type="Pfam" id="PF13193">
    <property type="entry name" value="AMP-binding_C"/>
    <property type="match status" value="1"/>
</dbReference>
<sequence>ALVPEITFNYLGDFGVNVSNEEDSLFEYASEHMGSDTSKENKMHAILDVSGMLVKGELGISIRYSGLRYDAATIKNLAGSYKKHLEFLIAALAKSKEQHLTPSDLTFQGLSGAELLELNADNTLEDVYELSPLQEGIYYHWLAEDSGSLYFEQTSYRVRAKVLDIEKLKGAYDDLTARHAVLRSSFSTEYAGRSLQIVRKEVASNFTYQKLDGSADQDLQVALIKQQDRERGFDLGSGSQMRLQVVDLSQGEYEFIWSHHHILMDGWCVSVLINDFNELLSAAIKGSTADLSPVIPYSNYINWLKTIDREHSLGHWKEYLKGYAEPAEIPFKTRAVDTTYVEYSERLEIGGAVFKQVDTLCTTLGITHNTFMQGVWGYLLSRYNNTSDVVFGAVVSGRPADLAGVEDMIGLFINTIPVRVKYDVDTTAADLLKMLQEQSIQGTSHHYMNLSEVQSQSEPGMDLINHIMIFENYAVKELENEGVFNSREEEALSIEAKEVFERTNYDFNIIVVTSAFSLELDIRYNSNRYDTASLRQLVNHIDTVITAFAQNADQSLTALDYVSEEEKHKLLFTFNDTAVAYPKDKTIVDLIEEQVAKTPDDIAIVFEDTELTYRELNERSNQLAHYLIANYSIQPDDLIGIQLERSEWMIVAILGVLKSGGAYVPIDLEYPQERVQAIVEDSKCKILLDLEELLRFQEFQEKYSVNQIITATQSYNLAYVIYTSGSTGNPKGVMVEHHNVTNFFTGITNIFGEEKGVFLSMTNFTFDISVLELLWTLSKGYKVVIQGDIRQINDETNNSKPLDFSLFYFGNYENGEDKYKLLMNGAKYADENDYLAVWTPERHFNEFGGLYPNPGLMAAALSSVTKKVCIRAGSVVLPLHHPIKVAEDWSVIDNLSNGRVGVAFASGWHTDDFVLTPDNYEKRHKVMYESIDTLRKLWKGESVTFENGIGNLKETKIFPKPVQDELPLWITSAGNKETFISAGKIGANILTHLLGNSMEDLAEKIAAYREAYAENGYDVKKSKVTIMLHTYIDTEANIEINARQPFIDYIKSSAELIRNLIPDLDQNTEINRFSEDDLDDLYEYAYKRFISTSSMVGTKEKCFKMLQKLSVIGVDEIASLIDFGVDYDSTMQSLKRLTELKDSYNNSQNNYSVYSQIKKHKVTHLQITPSMGTLLNQHFSENEGWSSITNILLGGEPATASLVNDIYQKLPNAKLYNMYGPTETTIWSTVKPLEKNTQKIEIGEPIANTRIYILDDNRKLVAAGVQGEIYIGGKGVSRGYTSKALTDLSFIENPFIGEDRLYRTGDFGFWLNNGALYCSGRKDQQVKIRGYRIELGEIENALLKNELIKEAVVISKENISGEKQLVAYITSKKEQNVGELRLLLKEFLPNFMIPNHFVQLEELPLNVNGKIDKKLLPAPEGLGLASGVEYVAPRNETERKLVEIWEEVLQRENIAINEDFFALGGHSLTAIQLIIRIEKNFGVKINIRNLLSKPTIDSLSEEISTLKWIKERSGVVLVEGDELII</sequence>
<evidence type="ECO:0000256" key="1">
    <source>
        <dbReference type="ARBA" id="ARBA00022450"/>
    </source>
</evidence>
<evidence type="ECO:0000313" key="6">
    <source>
        <dbReference type="Proteomes" id="UP001430700"/>
    </source>
</evidence>
<dbReference type="InterPro" id="IPR001242">
    <property type="entry name" value="Condensation_dom"/>
</dbReference>
<dbReference type="Gene3D" id="3.40.50.980">
    <property type="match status" value="3"/>
</dbReference>
<keyword evidence="6" id="KW-1185">Reference proteome</keyword>
<dbReference type="InterPro" id="IPR045851">
    <property type="entry name" value="AMP-bd_C_sf"/>
</dbReference>
<dbReference type="Pfam" id="PF00296">
    <property type="entry name" value="Bac_luciferase"/>
    <property type="match status" value="1"/>
</dbReference>
<dbReference type="NCBIfam" id="TIGR01720">
    <property type="entry name" value="NRPS-para261"/>
    <property type="match status" value="1"/>
</dbReference>
<dbReference type="SUPFAM" id="SSF52777">
    <property type="entry name" value="CoA-dependent acyltransferases"/>
    <property type="match status" value="2"/>
</dbReference>
<dbReference type="Gene3D" id="2.30.38.10">
    <property type="entry name" value="Luciferase, Domain 3"/>
    <property type="match status" value="1"/>
</dbReference>
<dbReference type="CDD" id="cd19543">
    <property type="entry name" value="DCL_NRPS"/>
    <property type="match status" value="1"/>
</dbReference>
<comment type="caution">
    <text evidence="5">The sequence shown here is derived from an EMBL/GenBank/DDBJ whole genome shotgun (WGS) entry which is preliminary data.</text>
</comment>
<dbReference type="EMBL" id="JAJJMN010000002">
    <property type="protein sequence ID" value="MCC9019506.1"/>
    <property type="molecule type" value="Genomic_DNA"/>
</dbReference>
<keyword evidence="1" id="KW-0596">Phosphopantetheine</keyword>
<dbReference type="InterPro" id="IPR020806">
    <property type="entry name" value="PKS_PP-bd"/>
</dbReference>
<dbReference type="InterPro" id="IPR036661">
    <property type="entry name" value="Luciferase-like_sf"/>
</dbReference>
<dbReference type="Gene3D" id="3.30.559.10">
    <property type="entry name" value="Chloramphenicol acetyltransferase-like domain"/>
    <property type="match status" value="1"/>
</dbReference>